<dbReference type="PANTHER" id="PTHR46785:SF1">
    <property type="entry name" value="VON WILLEBRAND FACTOR A DOMAIN-CONTAINING PROTEIN 3B"/>
    <property type="match status" value="1"/>
</dbReference>
<feature type="region of interest" description="Disordered" evidence="1">
    <location>
        <begin position="327"/>
        <end position="351"/>
    </location>
</feature>
<dbReference type="Proteomes" id="UP000287033">
    <property type="component" value="Unassembled WGS sequence"/>
</dbReference>
<sequence>MGTFGLGESGTVFKLIDSATRAAQHRNSRRQGQIKQLKMVKAQEKNSLFELNVQTLVSSSKWLQLHGLKRNRLTLSQILSQIGFKHRAEFDYGLQKPVSSCYGEGLFQQYVRKDGRIYNLTASKEQLQQFAVALTQAIQCFQRRLEWLTSGSKQFFGVIQEHCIVIVLDFAPMPQRLFQLSLDALCMVLQEQAALIGKINLIRAADEMVVWQEKAVPVTAQTIGSAIDWIRNLHQMPTTSKTSSVEAVLQATSDNTIDAVYFFTAGDGPEAMRELLRRKLATSPCPVHTVSFSAKEEGTIQFLKDLAHLTAGRFHAFAPISECDEDETVSTNDVKDRDTEAPETPRKLIGGLSPGAGVREDVFLIWNEIEEAKSTLAEVHTLLMEAPQSVFNAVPDYQPVTQTNSEDCITSKKWLEKYGLKVRRLSFYDALADCAFRHSDGVVDIKGKPVNENLQTDAETRVKLVNAKYCGRFAHTRWKNGSVMHVYVTAEKRKQYKQRMKTALDQIQRRIDWLQQGSRELFGTIIEDQIYILIDTSQSMDDKMEMVQRKIFQLMQEQLRHKTKFNFVKFDSRVESWQEKLAEVNEDNLERAWSWVKGLQVGGSTNTLGAIRLALADGGTQAVYLLTDGRPDQPPKTIIAQVQLVCLVPIHCIAFNCNDVEANEFLFELSANTGGRFHCYSSDMTVLSNLPPFQSEDICLLKKEMEKGRNDLEKVEKLYAECVMLDWYYNGEETGLKHDINADDRTGSDDTSQRHSLNAKALLRPKSAVDWTPATHRNHRDRYHIYSTDSGKRSKELQRKKALHAAHTKSSLLRSLSNGVKIDENLVDEWLLPENKEMFVNNHKKELKVLKGLSLIESKPLTKKGSRPAKK</sequence>
<accession>A0A401SBJ9</accession>
<organism evidence="3 4">
    <name type="scientific">Chiloscyllium punctatum</name>
    <name type="common">Brownbanded bambooshark</name>
    <name type="synonym">Hemiscyllium punctatum</name>
    <dbReference type="NCBI Taxonomy" id="137246"/>
    <lineage>
        <taxon>Eukaryota</taxon>
        <taxon>Metazoa</taxon>
        <taxon>Chordata</taxon>
        <taxon>Craniata</taxon>
        <taxon>Vertebrata</taxon>
        <taxon>Chondrichthyes</taxon>
        <taxon>Elasmobranchii</taxon>
        <taxon>Galeomorphii</taxon>
        <taxon>Galeoidea</taxon>
        <taxon>Orectolobiformes</taxon>
        <taxon>Hemiscylliidae</taxon>
        <taxon>Chiloscyllium</taxon>
    </lineage>
</organism>
<dbReference type="PANTHER" id="PTHR46785">
    <property type="entry name" value="VON WILLEBRAND FACTOR A DOMAIN-CONTAINING PROTEIN 3B"/>
    <property type="match status" value="1"/>
</dbReference>
<evidence type="ECO:0000313" key="4">
    <source>
        <dbReference type="Proteomes" id="UP000287033"/>
    </source>
</evidence>
<evidence type="ECO:0000256" key="1">
    <source>
        <dbReference type="SAM" id="MobiDB-lite"/>
    </source>
</evidence>
<comment type="caution">
    <text evidence="3">The sequence shown here is derived from an EMBL/GenBank/DDBJ whole genome shotgun (WGS) entry which is preliminary data.</text>
</comment>
<dbReference type="PROSITE" id="PS50234">
    <property type="entry name" value="VWFA"/>
    <property type="match status" value="1"/>
</dbReference>
<dbReference type="InterPro" id="IPR036465">
    <property type="entry name" value="vWFA_dom_sf"/>
</dbReference>
<feature type="domain" description="VWFA" evidence="2">
    <location>
        <begin position="529"/>
        <end position="698"/>
    </location>
</feature>
<gene>
    <name evidence="3" type="ORF">chiPu_0006195</name>
</gene>
<dbReference type="Gene3D" id="3.40.50.410">
    <property type="entry name" value="von Willebrand factor, type A domain"/>
    <property type="match status" value="1"/>
</dbReference>
<feature type="region of interest" description="Disordered" evidence="1">
    <location>
        <begin position="738"/>
        <end position="759"/>
    </location>
</feature>
<dbReference type="InterPro" id="IPR002035">
    <property type="entry name" value="VWF_A"/>
</dbReference>
<reference evidence="3 4" key="1">
    <citation type="journal article" date="2018" name="Nat. Ecol. Evol.">
        <title>Shark genomes provide insights into elasmobranch evolution and the origin of vertebrates.</title>
        <authorList>
            <person name="Hara Y"/>
            <person name="Yamaguchi K"/>
            <person name="Onimaru K"/>
            <person name="Kadota M"/>
            <person name="Koyanagi M"/>
            <person name="Keeley SD"/>
            <person name="Tatsumi K"/>
            <person name="Tanaka K"/>
            <person name="Motone F"/>
            <person name="Kageyama Y"/>
            <person name="Nozu R"/>
            <person name="Adachi N"/>
            <person name="Nishimura O"/>
            <person name="Nakagawa R"/>
            <person name="Tanegashima C"/>
            <person name="Kiyatake I"/>
            <person name="Matsumoto R"/>
            <person name="Murakumo K"/>
            <person name="Nishida K"/>
            <person name="Terakita A"/>
            <person name="Kuratani S"/>
            <person name="Sato K"/>
            <person name="Hyodo S Kuraku.S."/>
        </authorList>
    </citation>
    <scope>NUCLEOTIDE SEQUENCE [LARGE SCALE GENOMIC DNA]</scope>
</reference>
<dbReference type="OrthoDB" id="10021393at2759"/>
<dbReference type="OMA" id="QNLSCWG"/>
<dbReference type="AlphaFoldDB" id="A0A401SBJ9"/>
<protein>
    <recommendedName>
        <fullName evidence="2">VWFA domain-containing protein</fullName>
    </recommendedName>
</protein>
<dbReference type="Pfam" id="PF13768">
    <property type="entry name" value="VWA_3"/>
    <property type="match status" value="2"/>
</dbReference>
<name>A0A401SBJ9_CHIPU</name>
<dbReference type="SMART" id="SM00327">
    <property type="entry name" value="VWA"/>
    <property type="match status" value="1"/>
</dbReference>
<feature type="compositionally biased region" description="Basic and acidic residues" evidence="1">
    <location>
        <begin position="738"/>
        <end position="753"/>
    </location>
</feature>
<dbReference type="CDD" id="cd00198">
    <property type="entry name" value="vWFA"/>
    <property type="match status" value="1"/>
</dbReference>
<proteinExistence type="predicted"/>
<dbReference type="EMBL" id="BEZZ01000176">
    <property type="protein sequence ID" value="GCC27769.1"/>
    <property type="molecule type" value="Genomic_DNA"/>
</dbReference>
<dbReference type="SUPFAM" id="SSF53300">
    <property type="entry name" value="vWA-like"/>
    <property type="match status" value="1"/>
</dbReference>
<evidence type="ECO:0000313" key="3">
    <source>
        <dbReference type="EMBL" id="GCC27769.1"/>
    </source>
</evidence>
<evidence type="ECO:0000259" key="2">
    <source>
        <dbReference type="PROSITE" id="PS50234"/>
    </source>
</evidence>
<dbReference type="STRING" id="137246.A0A401SBJ9"/>
<keyword evidence="4" id="KW-1185">Reference proteome</keyword>
<feature type="compositionally biased region" description="Basic and acidic residues" evidence="1">
    <location>
        <begin position="333"/>
        <end position="346"/>
    </location>
</feature>